<keyword evidence="7 8" id="KW-0472">Membrane</keyword>
<protein>
    <submittedName>
        <fullName evidence="11">Membrane protein</fullName>
    </submittedName>
</protein>
<feature type="transmembrane region" description="Helical" evidence="8">
    <location>
        <begin position="508"/>
        <end position="527"/>
    </location>
</feature>
<dbReference type="InterPro" id="IPR004681">
    <property type="entry name" value="TRAP_DctM"/>
</dbReference>
<organism evidence="11 12">
    <name type="scientific">Microscilla marina ATCC 23134</name>
    <dbReference type="NCBI Taxonomy" id="313606"/>
    <lineage>
        <taxon>Bacteria</taxon>
        <taxon>Pseudomonadati</taxon>
        <taxon>Bacteroidota</taxon>
        <taxon>Cytophagia</taxon>
        <taxon>Cytophagales</taxon>
        <taxon>Microscillaceae</taxon>
        <taxon>Microscilla</taxon>
    </lineage>
</organism>
<keyword evidence="12" id="KW-1185">Reference proteome</keyword>
<dbReference type="AlphaFoldDB" id="A1ZZ26"/>
<dbReference type="Pfam" id="PF04290">
    <property type="entry name" value="DctQ"/>
    <property type="match status" value="1"/>
</dbReference>
<evidence type="ECO:0000256" key="8">
    <source>
        <dbReference type="SAM" id="Phobius"/>
    </source>
</evidence>
<dbReference type="EMBL" id="AAWS01000072">
    <property type="protein sequence ID" value="EAY24348.1"/>
    <property type="molecule type" value="Genomic_DNA"/>
</dbReference>
<sequence>MKTLLKSYILQVSRLNNWVGKNTAWLTTALVVLVCFDVTQRYIFKTTSVAFLDLEWHLFALVFLFCAGYTLRHDKHVRVDVFYIRMNARQKAWINLLGSIIFLIPFCVVVIYAAWKYTMVSYGYLEGSPDPGGLPARYIIKGAIPTGFVFLLLQAVALLFESMLAVLGEDLSSITARWEDNHDKAHPEDENAGKNKVFVVMRTLFILVGTLLALFSFLGIDLGISLPIKLFILIFISILAGFPVAFTLGGLSVLVGLAVFNLDFFYLLSLRIYGIMTNYVLLAVPLFVYMGIMLEKSGIAERLLETMALLFGRLRGGLAISVVVVGALLAASTGVVGATVITMGLISLPTMIRRNYSIELATGTIAASGTLGQIIPPSVVLVLLGSVLNVSVGDLFTAAFIPGFTLVALYFLYIVGFSLVRPQQAPAMPKEEVAAFRTKGMWKRVISAFVLPLLLIVSVLGSIFAGIASPTEAAAVGAMGATLLTLFQKKLSLPVLRQVMRSTSHISTMVFIILIGASAFSLVFRGLKGDDYIIELINSSNLDKYTFLALVMLIMFVAGFFIDFIEIIFIIVPVVVPTFQAMGLDLVWVGILMAMNLQTSFLTPPFGFALFYLKGVAPPEVKTGHLYRGIMPFVIIQLLLIAAVVFFPEMVTWLPQMLRGE</sequence>
<name>A1ZZ26_MICM2</name>
<evidence type="ECO:0000259" key="9">
    <source>
        <dbReference type="Pfam" id="PF04290"/>
    </source>
</evidence>
<evidence type="ECO:0000256" key="3">
    <source>
        <dbReference type="ARBA" id="ARBA00022475"/>
    </source>
</evidence>
<feature type="transmembrane region" description="Helical" evidence="8">
    <location>
        <begin position="314"/>
        <end position="346"/>
    </location>
</feature>
<keyword evidence="4" id="KW-0997">Cell inner membrane</keyword>
<proteinExistence type="predicted"/>
<dbReference type="eggNOG" id="COG4664">
    <property type="taxonomic scope" value="Bacteria"/>
</dbReference>
<feature type="transmembrane region" description="Helical" evidence="8">
    <location>
        <begin position="230"/>
        <end position="260"/>
    </location>
</feature>
<feature type="transmembrane region" description="Helical" evidence="8">
    <location>
        <begin position="586"/>
        <end position="613"/>
    </location>
</feature>
<evidence type="ECO:0000256" key="7">
    <source>
        <dbReference type="ARBA" id="ARBA00023136"/>
    </source>
</evidence>
<feature type="transmembrane region" description="Helical" evidence="8">
    <location>
        <begin position="24"/>
        <end position="44"/>
    </location>
</feature>
<comment type="caution">
    <text evidence="11">The sequence shown here is derived from an EMBL/GenBank/DDBJ whole genome shotgun (WGS) entry which is preliminary data.</text>
</comment>
<feature type="transmembrane region" description="Helical" evidence="8">
    <location>
        <begin position="272"/>
        <end position="294"/>
    </location>
</feature>
<keyword evidence="3" id="KW-1003">Cell membrane</keyword>
<feature type="transmembrane region" description="Helical" evidence="8">
    <location>
        <begin position="358"/>
        <end position="375"/>
    </location>
</feature>
<evidence type="ECO:0000313" key="12">
    <source>
        <dbReference type="Proteomes" id="UP000004095"/>
    </source>
</evidence>
<keyword evidence="6 8" id="KW-1133">Transmembrane helix</keyword>
<dbReference type="InterPro" id="IPR055348">
    <property type="entry name" value="DctQ"/>
</dbReference>
<keyword evidence="5 8" id="KW-0812">Transmembrane</keyword>
<dbReference type="PANTHER" id="PTHR33362:SF7">
    <property type="entry name" value="SLL1103 PROTEIN"/>
    <property type="match status" value="1"/>
</dbReference>
<dbReference type="GO" id="GO:0022857">
    <property type="term" value="F:transmembrane transporter activity"/>
    <property type="evidence" value="ECO:0007669"/>
    <property type="project" value="TreeGrafter"/>
</dbReference>
<dbReference type="NCBIfam" id="TIGR00786">
    <property type="entry name" value="dctM"/>
    <property type="match status" value="1"/>
</dbReference>
<evidence type="ECO:0000256" key="5">
    <source>
        <dbReference type="ARBA" id="ARBA00022692"/>
    </source>
</evidence>
<evidence type="ECO:0000256" key="4">
    <source>
        <dbReference type="ARBA" id="ARBA00022519"/>
    </source>
</evidence>
<feature type="domain" description="Tripartite ATP-independent periplasmic transporters DctQ component" evidence="9">
    <location>
        <begin position="30"/>
        <end position="162"/>
    </location>
</feature>
<evidence type="ECO:0000259" key="10">
    <source>
        <dbReference type="Pfam" id="PF06808"/>
    </source>
</evidence>
<reference evidence="11 12" key="1">
    <citation type="submission" date="2007-01" db="EMBL/GenBank/DDBJ databases">
        <authorList>
            <person name="Haygood M."/>
            <person name="Podell S."/>
            <person name="Anderson C."/>
            <person name="Hopkinson B."/>
            <person name="Roe K."/>
            <person name="Barbeau K."/>
            <person name="Gaasterland T."/>
            <person name="Ferriera S."/>
            <person name="Johnson J."/>
            <person name="Kravitz S."/>
            <person name="Beeson K."/>
            <person name="Sutton G."/>
            <person name="Rogers Y.-H."/>
            <person name="Friedman R."/>
            <person name="Frazier M."/>
            <person name="Venter J.C."/>
        </authorList>
    </citation>
    <scope>NUCLEOTIDE SEQUENCE [LARGE SCALE GENOMIC DNA]</scope>
    <source>
        <strain evidence="11 12">ATCC 23134</strain>
    </source>
</reference>
<feature type="transmembrane region" description="Helical" evidence="8">
    <location>
        <begin position="93"/>
        <end position="115"/>
    </location>
</feature>
<feature type="transmembrane region" description="Helical" evidence="8">
    <location>
        <begin position="445"/>
        <end position="465"/>
    </location>
</feature>
<dbReference type="PANTHER" id="PTHR33362">
    <property type="entry name" value="SIALIC ACID TRAP TRANSPORTER PERMEASE PROTEIN SIAT-RELATED"/>
    <property type="match status" value="1"/>
</dbReference>
<accession>A1ZZ26</accession>
<comment type="subcellular location">
    <subcellularLocation>
        <location evidence="1">Cell inner membrane</location>
        <topology evidence="1">Multi-pass membrane protein</topology>
    </subcellularLocation>
</comment>
<gene>
    <name evidence="11" type="ORF">M23134_02714</name>
</gene>
<feature type="transmembrane region" description="Helical" evidence="8">
    <location>
        <begin position="625"/>
        <end position="647"/>
    </location>
</feature>
<evidence type="ECO:0000256" key="2">
    <source>
        <dbReference type="ARBA" id="ARBA00022448"/>
    </source>
</evidence>
<feature type="transmembrane region" description="Helical" evidence="8">
    <location>
        <begin position="204"/>
        <end position="224"/>
    </location>
</feature>
<evidence type="ECO:0000313" key="11">
    <source>
        <dbReference type="EMBL" id="EAY24348.1"/>
    </source>
</evidence>
<dbReference type="Pfam" id="PF06808">
    <property type="entry name" value="DctM"/>
    <property type="match status" value="1"/>
</dbReference>
<dbReference type="GO" id="GO:0005886">
    <property type="term" value="C:plasma membrane"/>
    <property type="evidence" value="ECO:0007669"/>
    <property type="project" value="UniProtKB-SubCell"/>
</dbReference>
<dbReference type="eggNOG" id="COG4665">
    <property type="taxonomic scope" value="Bacteria"/>
</dbReference>
<feature type="transmembrane region" description="Helical" evidence="8">
    <location>
        <begin position="138"/>
        <end position="160"/>
    </location>
</feature>
<feature type="transmembrane region" description="Helical" evidence="8">
    <location>
        <begin position="56"/>
        <end position="72"/>
    </location>
</feature>
<keyword evidence="2" id="KW-0813">Transport</keyword>
<evidence type="ECO:0000256" key="1">
    <source>
        <dbReference type="ARBA" id="ARBA00004429"/>
    </source>
</evidence>
<feature type="domain" description="TRAP C4-dicarboxylate transport system permease DctM subunit" evidence="10">
    <location>
        <begin position="231"/>
        <end position="650"/>
    </location>
</feature>
<evidence type="ECO:0000256" key="6">
    <source>
        <dbReference type="ARBA" id="ARBA00022989"/>
    </source>
</evidence>
<dbReference type="InterPro" id="IPR010656">
    <property type="entry name" value="DctM"/>
</dbReference>
<dbReference type="Proteomes" id="UP000004095">
    <property type="component" value="Unassembled WGS sequence"/>
</dbReference>
<feature type="transmembrane region" description="Helical" evidence="8">
    <location>
        <begin position="547"/>
        <end position="574"/>
    </location>
</feature>
<feature type="transmembrane region" description="Helical" evidence="8">
    <location>
        <begin position="395"/>
        <end position="420"/>
    </location>
</feature>